<dbReference type="Proteomes" id="UP000297814">
    <property type="component" value="Unassembled WGS sequence"/>
</dbReference>
<organism evidence="1 2">
    <name type="scientific">Botrytis hyacinthi</name>
    <dbReference type="NCBI Taxonomy" id="278943"/>
    <lineage>
        <taxon>Eukaryota</taxon>
        <taxon>Fungi</taxon>
        <taxon>Dikarya</taxon>
        <taxon>Ascomycota</taxon>
        <taxon>Pezizomycotina</taxon>
        <taxon>Leotiomycetes</taxon>
        <taxon>Helotiales</taxon>
        <taxon>Sclerotiniaceae</taxon>
        <taxon>Botrytis</taxon>
    </lineage>
</organism>
<gene>
    <name evidence="1" type="ORF">BHYA_0015g00580</name>
</gene>
<comment type="caution">
    <text evidence="1">The sequence shown here is derived from an EMBL/GenBank/DDBJ whole genome shotgun (WGS) entry which is preliminary data.</text>
</comment>
<proteinExistence type="predicted"/>
<evidence type="ECO:0000313" key="2">
    <source>
        <dbReference type="Proteomes" id="UP000297814"/>
    </source>
</evidence>
<protein>
    <submittedName>
        <fullName evidence="1">Uncharacterized protein</fullName>
    </submittedName>
</protein>
<name>A0A4Z1GZC6_9HELO</name>
<keyword evidence="2" id="KW-1185">Reference proteome</keyword>
<accession>A0A4Z1GZC6</accession>
<evidence type="ECO:0000313" key="1">
    <source>
        <dbReference type="EMBL" id="TGO41895.1"/>
    </source>
</evidence>
<dbReference type="AlphaFoldDB" id="A0A4Z1GZC6"/>
<reference evidence="1 2" key="1">
    <citation type="submission" date="2017-12" db="EMBL/GenBank/DDBJ databases">
        <title>Comparative genomics of Botrytis spp.</title>
        <authorList>
            <person name="Valero-Jimenez C.A."/>
            <person name="Tapia P."/>
            <person name="Veloso J."/>
            <person name="Silva-Moreno E."/>
            <person name="Staats M."/>
            <person name="Valdes J.H."/>
            <person name="Van Kan J.A.L."/>
        </authorList>
    </citation>
    <scope>NUCLEOTIDE SEQUENCE [LARGE SCALE GENOMIC DNA]</scope>
    <source>
        <strain evidence="1 2">Bh0001</strain>
    </source>
</reference>
<dbReference type="EMBL" id="PQXK01000015">
    <property type="protein sequence ID" value="TGO41895.1"/>
    <property type="molecule type" value="Genomic_DNA"/>
</dbReference>
<sequence length="202" mass="22802">MSSDSWETRNYVEDKILDLIFDNWNERFATLKQEYKRKGKAAMKIRMTVELPDHMGESDGQIEIGQGSEEDGDVHGDAIAHAVRGESNLHVEAIAPTTQGRTRYPHLPQELRKIRQVLQPPDLQRISTRLLTLNVGNVSKIVYIVVIEKFTSNDCNGVGRVETMQAQEVEARDQEIVMRDMNAANIHAEIIHLGEIDEGVIG</sequence>